<sequence>MQNNESSNHHHLFYDKDKKLIGWRVNNIVFDINLKPIAKVRGNVLKSCDDHFLIGIINNDLVLDTQGVTKFLIKSVPKKTWKDFQHLFTQ</sequence>
<accession>E1X5U2</accession>
<dbReference type="HOGENOM" id="CLU_2436710_0_0_7"/>
<protein>
    <submittedName>
        <fullName evidence="1">Uncharacterized protein</fullName>
    </submittedName>
</protein>
<dbReference type="KEGG" id="bmx:BMS_0755A"/>
<dbReference type="AlphaFoldDB" id="E1X5U2"/>
<dbReference type="STRING" id="862908.BMS_0755A"/>
<proteinExistence type="predicted"/>
<reference evidence="2" key="1">
    <citation type="journal article" date="2013" name="ISME J.">
        <title>A small predatory core genome in the divergent marine Bacteriovorax marinus SJ and the terrestrial Bdellovibrio bacteriovorus.</title>
        <authorList>
            <person name="Crossman L.C."/>
            <person name="Chen H."/>
            <person name="Cerdeno-Tarraga A.M."/>
            <person name="Brooks K."/>
            <person name="Quail M.A."/>
            <person name="Pineiro S.A."/>
            <person name="Hobley L."/>
            <person name="Sockett R.E."/>
            <person name="Bentley S.D."/>
            <person name="Parkhill J."/>
            <person name="Williams H.N."/>
            <person name="Stine O.C."/>
        </authorList>
    </citation>
    <scope>NUCLEOTIDE SEQUENCE [LARGE SCALE GENOMIC DNA]</scope>
    <source>
        <strain evidence="2">ATCC BAA-682 / DSM 15412 / SJ</strain>
    </source>
</reference>
<dbReference type="Proteomes" id="UP000008963">
    <property type="component" value="Chromosome"/>
</dbReference>
<evidence type="ECO:0000313" key="2">
    <source>
        <dbReference type="Proteomes" id="UP000008963"/>
    </source>
</evidence>
<name>E1X5U2_HALMS</name>
<dbReference type="EMBL" id="FQ312005">
    <property type="protein sequence ID" value="CBW25659.1"/>
    <property type="molecule type" value="Genomic_DNA"/>
</dbReference>
<keyword evidence="2" id="KW-1185">Reference proteome</keyword>
<organism evidence="1 2">
    <name type="scientific">Halobacteriovorax marinus (strain ATCC BAA-682 / DSM 15412 / SJ)</name>
    <name type="common">Bacteriovorax marinus</name>
    <dbReference type="NCBI Taxonomy" id="862908"/>
    <lineage>
        <taxon>Bacteria</taxon>
        <taxon>Pseudomonadati</taxon>
        <taxon>Bdellovibrionota</taxon>
        <taxon>Bacteriovoracia</taxon>
        <taxon>Bacteriovoracales</taxon>
        <taxon>Halobacteriovoraceae</taxon>
        <taxon>Halobacteriovorax</taxon>
    </lineage>
</organism>
<gene>
    <name evidence="1" type="ORF">BMS_0755A</name>
</gene>
<evidence type="ECO:0000313" key="1">
    <source>
        <dbReference type="EMBL" id="CBW25659.1"/>
    </source>
</evidence>